<dbReference type="Pfam" id="PF07394">
    <property type="entry name" value="DUF1501"/>
    <property type="match status" value="1"/>
</dbReference>
<dbReference type="PROSITE" id="PS51318">
    <property type="entry name" value="TAT"/>
    <property type="match status" value="1"/>
</dbReference>
<name>A0A518DZY7_9BACT</name>
<accession>A0A518DZY7</accession>
<dbReference type="RefSeq" id="WP_145056179.1">
    <property type="nucleotide sequence ID" value="NZ_CP036433.1"/>
</dbReference>
<dbReference type="InterPro" id="IPR010869">
    <property type="entry name" value="DUF1501"/>
</dbReference>
<evidence type="ECO:0000256" key="1">
    <source>
        <dbReference type="SAM" id="MobiDB-lite"/>
    </source>
</evidence>
<dbReference type="Gene3D" id="3.40.720.10">
    <property type="entry name" value="Alkaline Phosphatase, subunit A"/>
    <property type="match status" value="1"/>
</dbReference>
<dbReference type="OrthoDB" id="127333at2"/>
<feature type="region of interest" description="Disordered" evidence="1">
    <location>
        <begin position="70"/>
        <end position="97"/>
    </location>
</feature>
<sequence>MFSRRQMLQTASAGFGALALAGLCAQESQAAKAASPLQPKAPHFEPKAKRVIFLCMRGAPAQCDTFDYKPRDRKGPIISTPAKGGKGKSSGPAGSITPFSQHGESGLWIADTLPHLAKHADDLCLINSMHTDLPNHPQSYLMMHTGDFRFARPSVGAWVLYGLGTENQNLPGFISINPETRVGGAQNYGSAFLPAIYQGTSIGNVGANMATAGIRNVAGSLPDTLQRRQLDMVQEMNQGLLERSGVDTQLEGVIESLELGFRMQTSATDVLDLTNESAETLERYNVGKTQKVGRCLDDDFGRQCLWARRLAEAGVRYIEVCHSNWDQHGNHATEVAGNCTAIDKPFAALLQDLKDRDMLKDTLIVWGGEFGRTPLSNPTGGSNHNSRGFTYVAAGGGIQGGQAYGKTDETGAVAIENKVHIHDLHATMLHLLGLDHEQLTYRYAGRDFRLTDVYGNVVHDLLA</sequence>
<dbReference type="PANTHER" id="PTHR43737">
    <property type="entry name" value="BLL7424 PROTEIN"/>
    <property type="match status" value="1"/>
</dbReference>
<keyword evidence="3" id="KW-1185">Reference proteome</keyword>
<reference evidence="2 3" key="1">
    <citation type="submission" date="2019-02" db="EMBL/GenBank/DDBJ databases">
        <title>Deep-cultivation of Planctomycetes and their phenomic and genomic characterization uncovers novel biology.</title>
        <authorList>
            <person name="Wiegand S."/>
            <person name="Jogler M."/>
            <person name="Boedeker C."/>
            <person name="Pinto D."/>
            <person name="Vollmers J."/>
            <person name="Rivas-Marin E."/>
            <person name="Kohn T."/>
            <person name="Peeters S.H."/>
            <person name="Heuer A."/>
            <person name="Rast P."/>
            <person name="Oberbeckmann S."/>
            <person name="Bunk B."/>
            <person name="Jeske O."/>
            <person name="Meyerdierks A."/>
            <person name="Storesund J.E."/>
            <person name="Kallscheuer N."/>
            <person name="Luecker S."/>
            <person name="Lage O.M."/>
            <person name="Pohl T."/>
            <person name="Merkel B.J."/>
            <person name="Hornburger P."/>
            <person name="Mueller R.-W."/>
            <person name="Bruemmer F."/>
            <person name="Labrenz M."/>
            <person name="Spormann A.M."/>
            <person name="Op den Camp H."/>
            <person name="Overmann J."/>
            <person name="Amann R."/>
            <person name="Jetten M.S.M."/>
            <person name="Mascher T."/>
            <person name="Medema M.H."/>
            <person name="Devos D.P."/>
            <person name="Kaster A.-K."/>
            <person name="Ovreas L."/>
            <person name="Rohde M."/>
            <person name="Galperin M.Y."/>
            <person name="Jogler C."/>
        </authorList>
    </citation>
    <scope>NUCLEOTIDE SEQUENCE [LARGE SCALE GENOMIC DNA]</scope>
    <source>
        <strain evidence="2 3">Pla85_3_4</strain>
    </source>
</reference>
<dbReference type="InterPro" id="IPR017850">
    <property type="entry name" value="Alkaline_phosphatase_core_sf"/>
</dbReference>
<evidence type="ECO:0000313" key="2">
    <source>
        <dbReference type="EMBL" id="QDU97398.1"/>
    </source>
</evidence>
<gene>
    <name evidence="2" type="ORF">Pla8534_52440</name>
</gene>
<dbReference type="EMBL" id="CP036433">
    <property type="protein sequence ID" value="QDU97398.1"/>
    <property type="molecule type" value="Genomic_DNA"/>
</dbReference>
<dbReference type="Proteomes" id="UP000317648">
    <property type="component" value="Chromosome"/>
</dbReference>
<evidence type="ECO:0008006" key="4">
    <source>
        <dbReference type="Google" id="ProtNLM"/>
    </source>
</evidence>
<dbReference type="PANTHER" id="PTHR43737:SF1">
    <property type="entry name" value="DUF1501 DOMAIN-CONTAINING PROTEIN"/>
    <property type="match status" value="1"/>
</dbReference>
<organism evidence="2 3">
    <name type="scientific">Lignipirellula cremea</name>
    <dbReference type="NCBI Taxonomy" id="2528010"/>
    <lineage>
        <taxon>Bacteria</taxon>
        <taxon>Pseudomonadati</taxon>
        <taxon>Planctomycetota</taxon>
        <taxon>Planctomycetia</taxon>
        <taxon>Pirellulales</taxon>
        <taxon>Pirellulaceae</taxon>
        <taxon>Lignipirellula</taxon>
    </lineage>
</organism>
<protein>
    <recommendedName>
        <fullName evidence="4">Sulfatase</fullName>
    </recommendedName>
</protein>
<evidence type="ECO:0000313" key="3">
    <source>
        <dbReference type="Proteomes" id="UP000317648"/>
    </source>
</evidence>
<proteinExistence type="predicted"/>
<dbReference type="InterPro" id="IPR006311">
    <property type="entry name" value="TAT_signal"/>
</dbReference>
<dbReference type="AlphaFoldDB" id="A0A518DZY7"/>
<dbReference type="SUPFAM" id="SSF53649">
    <property type="entry name" value="Alkaline phosphatase-like"/>
    <property type="match status" value="1"/>
</dbReference>
<dbReference type="KEGG" id="lcre:Pla8534_52440"/>